<name>A0A6I6EQY6_9GAMM</name>
<reference evidence="4 5" key="2">
    <citation type="submission" date="2019-12" db="EMBL/GenBank/DDBJ databases">
        <title>Erwinia sp. nov., isolated from droppings of birds in the Qinghai-Tiebt plateau of China.</title>
        <authorList>
            <person name="Ge Y."/>
        </authorList>
    </citation>
    <scope>NUCLEOTIDE SEQUENCE [LARGE SCALE GENOMIC DNA]</scope>
    <source>
        <strain evidence="4 5">J780</strain>
    </source>
</reference>
<evidence type="ECO:0000256" key="1">
    <source>
        <dbReference type="SAM" id="SignalP"/>
    </source>
</evidence>
<keyword evidence="1" id="KW-0732">Signal</keyword>
<gene>
    <name evidence="3" type="ORF">GK011_21020</name>
    <name evidence="4" type="ORF">GN242_18940</name>
</gene>
<dbReference type="RefSeq" id="WP_154754617.1">
    <property type="nucleotide sequence ID" value="NZ_CP046509.1"/>
</dbReference>
<evidence type="ECO:0000313" key="6">
    <source>
        <dbReference type="Proteomes" id="UP000480164"/>
    </source>
</evidence>
<dbReference type="Proteomes" id="UP000480164">
    <property type="component" value="Unassembled WGS sequence"/>
</dbReference>
<evidence type="ECO:0000259" key="2">
    <source>
        <dbReference type="Pfam" id="PF00419"/>
    </source>
</evidence>
<dbReference type="PANTHER" id="PTHR33420:SF25">
    <property type="entry name" value="PROTEIN FIMF"/>
    <property type="match status" value="1"/>
</dbReference>
<evidence type="ECO:0000313" key="3">
    <source>
        <dbReference type="EMBL" id="MTD29410.1"/>
    </source>
</evidence>
<dbReference type="Gene3D" id="2.60.40.1090">
    <property type="entry name" value="Fimbrial-type adhesion domain"/>
    <property type="match status" value="1"/>
</dbReference>
<accession>A0A6I6EQY6</accession>
<dbReference type="PANTHER" id="PTHR33420">
    <property type="entry name" value="FIMBRIAL SUBUNIT ELFA-RELATED"/>
    <property type="match status" value="1"/>
</dbReference>
<dbReference type="AlphaFoldDB" id="A0A6I6EQY6"/>
<protein>
    <submittedName>
        <fullName evidence="4">Fimbrial protein</fullName>
    </submittedName>
</protein>
<evidence type="ECO:0000313" key="4">
    <source>
        <dbReference type="EMBL" id="QGU89171.1"/>
    </source>
</evidence>
<dbReference type="KEGG" id="erwi:GN242_18940"/>
<dbReference type="Pfam" id="PF00419">
    <property type="entry name" value="Fimbrial"/>
    <property type="match status" value="1"/>
</dbReference>
<dbReference type="InterPro" id="IPR008966">
    <property type="entry name" value="Adhesion_dom_sf"/>
</dbReference>
<dbReference type="EMBL" id="CP046509">
    <property type="protein sequence ID" value="QGU89171.1"/>
    <property type="molecule type" value="Genomic_DNA"/>
</dbReference>
<feature type="signal peptide" evidence="1">
    <location>
        <begin position="1"/>
        <end position="20"/>
    </location>
</feature>
<reference evidence="3 6" key="1">
    <citation type="submission" date="2019-11" db="EMBL/GenBank/DDBJ databases">
        <title>Erwinia sp. nov., isolated from feces of birds in Tibet plateau of China.</title>
        <authorList>
            <person name="Ge Y."/>
        </authorList>
    </citation>
    <scope>NUCLEOTIDE SEQUENCE [LARGE SCALE GENOMIC DNA]</scope>
    <source>
        <strain evidence="3 6">J316</strain>
    </source>
</reference>
<sequence length="175" mass="19088">MRRHLSVLCFLPSLMGYAHAADSTIAITGYLRGDNTCSISVDSQNFSVDLMSYKPEELYAVGVVTPYVPFRIIFNKCGSLATAVKVGYMGPSDNENTTLLKIDAGINAASGMAIQILDNDKNPVALNASRDSLHWTRLTPNQSNTLEFYARLMVTRSPISSGIVAATVNFNLEFQ</sequence>
<dbReference type="InterPro" id="IPR000259">
    <property type="entry name" value="Adhesion_dom_fimbrial"/>
</dbReference>
<feature type="domain" description="Fimbrial-type adhesion" evidence="2">
    <location>
        <begin position="25"/>
        <end position="175"/>
    </location>
</feature>
<dbReference type="EMBL" id="WLZX01000016">
    <property type="protein sequence ID" value="MTD29410.1"/>
    <property type="molecule type" value="Genomic_DNA"/>
</dbReference>
<evidence type="ECO:0000313" key="5">
    <source>
        <dbReference type="Proteomes" id="UP000424752"/>
    </source>
</evidence>
<dbReference type="Proteomes" id="UP000424752">
    <property type="component" value="Chromosome"/>
</dbReference>
<proteinExistence type="predicted"/>
<dbReference type="SUPFAM" id="SSF49401">
    <property type="entry name" value="Bacterial adhesins"/>
    <property type="match status" value="1"/>
</dbReference>
<dbReference type="InterPro" id="IPR050263">
    <property type="entry name" value="Bact_Fimbrial_Adh_Pro"/>
</dbReference>
<accession>A0A6L6GU80</accession>
<keyword evidence="6" id="KW-1185">Reference proteome</keyword>
<organism evidence="4 5">
    <name type="scientific">Erwinia sorbitola</name>
    <dbReference type="NCBI Taxonomy" id="2681984"/>
    <lineage>
        <taxon>Bacteria</taxon>
        <taxon>Pseudomonadati</taxon>
        <taxon>Pseudomonadota</taxon>
        <taxon>Gammaproteobacteria</taxon>
        <taxon>Enterobacterales</taxon>
        <taxon>Erwiniaceae</taxon>
        <taxon>Erwinia</taxon>
    </lineage>
</organism>
<dbReference type="GO" id="GO:0043709">
    <property type="term" value="P:cell adhesion involved in single-species biofilm formation"/>
    <property type="evidence" value="ECO:0007669"/>
    <property type="project" value="TreeGrafter"/>
</dbReference>
<feature type="chain" id="PRO_5044633523" evidence="1">
    <location>
        <begin position="21"/>
        <end position="175"/>
    </location>
</feature>
<dbReference type="GO" id="GO:0009289">
    <property type="term" value="C:pilus"/>
    <property type="evidence" value="ECO:0007669"/>
    <property type="project" value="InterPro"/>
</dbReference>
<dbReference type="InterPro" id="IPR036937">
    <property type="entry name" value="Adhesion_dom_fimbrial_sf"/>
</dbReference>